<dbReference type="RefSeq" id="WP_380635319.1">
    <property type="nucleotide sequence ID" value="NZ_JBHSQO010000009.1"/>
</dbReference>
<evidence type="ECO:0000313" key="7">
    <source>
        <dbReference type="Proteomes" id="UP001596220"/>
    </source>
</evidence>
<dbReference type="InterPro" id="IPR028082">
    <property type="entry name" value="Peripla_BP_I"/>
</dbReference>
<keyword evidence="2" id="KW-0238">DNA-binding</keyword>
<dbReference type="EMBL" id="JBHSQO010000009">
    <property type="protein sequence ID" value="MFC6089876.1"/>
    <property type="molecule type" value="Genomic_DNA"/>
</dbReference>
<dbReference type="InterPro" id="IPR018356">
    <property type="entry name" value="Tscrpt_reg_HTH_DeoR_CS"/>
</dbReference>
<dbReference type="Proteomes" id="UP001596220">
    <property type="component" value="Unassembled WGS sequence"/>
</dbReference>
<dbReference type="SUPFAM" id="SSF53822">
    <property type="entry name" value="Periplasmic binding protein-like I"/>
    <property type="match status" value="1"/>
</dbReference>
<dbReference type="SUPFAM" id="SSF46785">
    <property type="entry name" value="Winged helix' DNA-binding domain"/>
    <property type="match status" value="1"/>
</dbReference>
<proteinExistence type="predicted"/>
<evidence type="ECO:0000259" key="5">
    <source>
        <dbReference type="PROSITE" id="PS51000"/>
    </source>
</evidence>
<evidence type="ECO:0000256" key="1">
    <source>
        <dbReference type="ARBA" id="ARBA00023015"/>
    </source>
</evidence>
<name>A0ABW1P3R7_9PSEU</name>
<dbReference type="Pfam" id="PF08220">
    <property type="entry name" value="HTH_DeoR"/>
    <property type="match status" value="1"/>
</dbReference>
<dbReference type="PANTHER" id="PTHR30146:SF155">
    <property type="entry name" value="ALANINE RACEMASE"/>
    <property type="match status" value="1"/>
</dbReference>
<dbReference type="PRINTS" id="PR00037">
    <property type="entry name" value="HTHLACR"/>
</dbReference>
<protein>
    <submittedName>
        <fullName evidence="6">Substrate-binding domain-containing protein</fullName>
    </submittedName>
</protein>
<dbReference type="InterPro" id="IPR036390">
    <property type="entry name" value="WH_DNA-bd_sf"/>
</dbReference>
<feature type="region of interest" description="Disordered" evidence="4">
    <location>
        <begin position="99"/>
        <end position="130"/>
    </location>
</feature>
<evidence type="ECO:0000256" key="3">
    <source>
        <dbReference type="ARBA" id="ARBA00023163"/>
    </source>
</evidence>
<reference evidence="7" key="1">
    <citation type="journal article" date="2019" name="Int. J. Syst. Evol. Microbiol.">
        <title>The Global Catalogue of Microorganisms (GCM) 10K type strain sequencing project: providing services to taxonomists for standard genome sequencing and annotation.</title>
        <authorList>
            <consortium name="The Broad Institute Genomics Platform"/>
            <consortium name="The Broad Institute Genome Sequencing Center for Infectious Disease"/>
            <person name="Wu L."/>
            <person name="Ma J."/>
        </authorList>
    </citation>
    <scope>NUCLEOTIDE SEQUENCE [LARGE SCALE GENOMIC DNA]</scope>
    <source>
        <strain evidence="7">CGMCC 4.7246</strain>
    </source>
</reference>
<accession>A0ABW1P3R7</accession>
<keyword evidence="3" id="KW-0804">Transcription</keyword>
<gene>
    <name evidence="6" type="ORF">ACFP3R_11400</name>
</gene>
<comment type="caution">
    <text evidence="6">The sequence shown here is derived from an EMBL/GenBank/DDBJ whole genome shotgun (WGS) entry which is preliminary data.</text>
</comment>
<sequence length="526" mass="54577">MHPQLLARHPQALPPGTTISRARGGRGPAGGDAVAVLGVPQHPARRADLVAQQAALLAAGGGPSAARENAAAELQQAATGGPTATARGTVRRECSVIADPPAGVVSPTPSRGTLKVNEPNRNDQSRSEPTMRLAAQRRDLILAAVRANGVVRLADLVDQLGVTVVTVRRDVTALADRGLVARVHGGVTMPRHGEPQAVVRTWQALPSQGLSGPALSGQALSGHVLSGHVLPGQASGQAPPGHVLVGMVAPSEDYYWPAVIQGAQAAVGAGGGRLALRTSCYHAAEDRRQVITLLDRGVQALLVAPSTDGPAGVDLMRWLGALPVPVVLIERVPPPELPTIGLDAAVTDHALGAGLAVRHLATLGHRRVGLVVSRPSPHHEAIRSGWREAVTSLDLRPAPVVEVPPFGSADWPAVCDDVLDGCVRAGVRALLVHADREAIGLVERARDRGPAVPDELAVVSYDDEVAAAADPPLTAVRPSKHRLGALAAQLALARVADPLDRPVHRVALWPSLTVRESCGTPRHHSA</sequence>
<dbReference type="Gene3D" id="3.40.50.2300">
    <property type="match status" value="2"/>
</dbReference>
<feature type="domain" description="HTH deoR-type" evidence="5">
    <location>
        <begin position="134"/>
        <end position="189"/>
    </location>
</feature>
<evidence type="ECO:0000256" key="4">
    <source>
        <dbReference type="SAM" id="MobiDB-lite"/>
    </source>
</evidence>
<dbReference type="PROSITE" id="PS51000">
    <property type="entry name" value="HTH_DEOR_2"/>
    <property type="match status" value="1"/>
</dbReference>
<dbReference type="InterPro" id="IPR046335">
    <property type="entry name" value="LacI/GalR-like_sensor"/>
</dbReference>
<dbReference type="PROSITE" id="PS00894">
    <property type="entry name" value="HTH_DEOR_1"/>
    <property type="match status" value="1"/>
</dbReference>
<keyword evidence="1" id="KW-0805">Transcription regulation</keyword>
<evidence type="ECO:0000256" key="2">
    <source>
        <dbReference type="ARBA" id="ARBA00023125"/>
    </source>
</evidence>
<dbReference type="PANTHER" id="PTHR30146">
    <property type="entry name" value="LACI-RELATED TRANSCRIPTIONAL REPRESSOR"/>
    <property type="match status" value="1"/>
</dbReference>
<feature type="region of interest" description="Disordered" evidence="4">
    <location>
        <begin position="1"/>
        <end position="31"/>
    </location>
</feature>
<dbReference type="SMART" id="SM00420">
    <property type="entry name" value="HTH_DEOR"/>
    <property type="match status" value="1"/>
</dbReference>
<dbReference type="InterPro" id="IPR001034">
    <property type="entry name" value="DeoR_HTH"/>
</dbReference>
<evidence type="ECO:0000313" key="6">
    <source>
        <dbReference type="EMBL" id="MFC6089876.1"/>
    </source>
</evidence>
<dbReference type="Pfam" id="PF13377">
    <property type="entry name" value="Peripla_BP_3"/>
    <property type="match status" value="1"/>
</dbReference>
<keyword evidence="7" id="KW-1185">Reference proteome</keyword>
<organism evidence="6 7">
    <name type="scientific">Saccharothrix lopnurensis</name>
    <dbReference type="NCBI Taxonomy" id="1670621"/>
    <lineage>
        <taxon>Bacteria</taxon>
        <taxon>Bacillati</taxon>
        <taxon>Actinomycetota</taxon>
        <taxon>Actinomycetes</taxon>
        <taxon>Pseudonocardiales</taxon>
        <taxon>Pseudonocardiaceae</taxon>
        <taxon>Saccharothrix</taxon>
    </lineage>
</organism>